<dbReference type="STRING" id="4081.A0A3Q7GHS5"/>
<keyword evidence="4" id="KW-1185">Reference proteome</keyword>
<dbReference type="InParanoid" id="A0A3Q7GHS5"/>
<feature type="region of interest" description="Disordered" evidence="2">
    <location>
        <begin position="1"/>
        <end position="23"/>
    </location>
</feature>
<dbReference type="PaxDb" id="4081-Solyc05g014200.2.1"/>
<evidence type="ECO:0000313" key="4">
    <source>
        <dbReference type="Proteomes" id="UP000004994"/>
    </source>
</evidence>
<dbReference type="OMA" id="EKSNEHE"/>
<feature type="coiled-coil region" evidence="1">
    <location>
        <begin position="1548"/>
        <end position="1589"/>
    </location>
</feature>
<protein>
    <submittedName>
        <fullName evidence="3">Uncharacterized protein</fullName>
    </submittedName>
</protein>
<reference evidence="3" key="2">
    <citation type="submission" date="2019-01" db="UniProtKB">
        <authorList>
            <consortium name="EnsemblPlants"/>
        </authorList>
    </citation>
    <scope>IDENTIFICATION</scope>
    <source>
        <strain evidence="3">cv. Heinz 1706</strain>
    </source>
</reference>
<name>A0A3Q7GHS5_SOLLC</name>
<dbReference type="KEGG" id="sly:101252084"/>
<organism evidence="3">
    <name type="scientific">Solanum lycopersicum</name>
    <name type="common">Tomato</name>
    <name type="synonym">Lycopersicon esculentum</name>
    <dbReference type="NCBI Taxonomy" id="4081"/>
    <lineage>
        <taxon>Eukaryota</taxon>
        <taxon>Viridiplantae</taxon>
        <taxon>Streptophyta</taxon>
        <taxon>Embryophyta</taxon>
        <taxon>Tracheophyta</taxon>
        <taxon>Spermatophyta</taxon>
        <taxon>Magnoliopsida</taxon>
        <taxon>eudicotyledons</taxon>
        <taxon>Gunneridae</taxon>
        <taxon>Pentapetalae</taxon>
        <taxon>asterids</taxon>
        <taxon>lamiids</taxon>
        <taxon>Solanales</taxon>
        <taxon>Solanaceae</taxon>
        <taxon>Solanoideae</taxon>
        <taxon>Solaneae</taxon>
        <taxon>Solanum</taxon>
        <taxon>Solanum subgen. Lycopersicon</taxon>
    </lineage>
</organism>
<dbReference type="EnsemblPlants" id="Solyc05g014200.3.1">
    <property type="protein sequence ID" value="Solyc05g014200.3.1"/>
    <property type="gene ID" value="Solyc05g014200.3"/>
</dbReference>
<dbReference type="Proteomes" id="UP000004994">
    <property type="component" value="Chromosome 5"/>
</dbReference>
<feature type="coiled-coil region" evidence="1">
    <location>
        <begin position="892"/>
        <end position="1136"/>
    </location>
</feature>
<feature type="coiled-coil region" evidence="1">
    <location>
        <begin position="111"/>
        <end position="149"/>
    </location>
</feature>
<evidence type="ECO:0000313" key="3">
    <source>
        <dbReference type="EnsemblPlants" id="Solyc05g014200.3.1"/>
    </source>
</evidence>
<dbReference type="OrthoDB" id="10255522at2759"/>
<dbReference type="PANTHER" id="PTHR43939">
    <property type="entry name" value="COILED-COIL DOMAIN-CONTAINING PROTEIN 158"/>
    <property type="match status" value="1"/>
</dbReference>
<gene>
    <name evidence="3" type="primary">LOC101252084</name>
</gene>
<dbReference type="PANTHER" id="PTHR43939:SF68">
    <property type="entry name" value="CENTROSOMAL PROTEIN OF 290 KDA-LIKE"/>
    <property type="match status" value="1"/>
</dbReference>
<proteinExistence type="predicted"/>
<accession>A0A3Q7GHS5</accession>
<feature type="compositionally biased region" description="Basic and acidic residues" evidence="2">
    <location>
        <begin position="1"/>
        <end position="13"/>
    </location>
</feature>
<dbReference type="Gramene" id="Solyc05g014200.3.1">
    <property type="protein sequence ID" value="Solyc05g014200.3.1"/>
    <property type="gene ID" value="Solyc05g014200.3"/>
</dbReference>
<feature type="coiled-coil region" evidence="1">
    <location>
        <begin position="1440"/>
        <end position="1491"/>
    </location>
</feature>
<keyword evidence="1" id="KW-0175">Coiled coil</keyword>
<feature type="coiled-coil region" evidence="1">
    <location>
        <begin position="710"/>
        <end position="862"/>
    </location>
</feature>
<feature type="coiled-coil region" evidence="1">
    <location>
        <begin position="199"/>
        <end position="233"/>
    </location>
</feature>
<evidence type="ECO:0000256" key="2">
    <source>
        <dbReference type="SAM" id="MobiDB-lite"/>
    </source>
</evidence>
<dbReference type="GeneID" id="101252084"/>
<sequence>MSENHDGNDDSRGVVDGGEASVSVKPVAINQVDAADLKGGISVAAAEYVENDTKDTRMAEDGGREDMFVDCPDDIEGPETPQYVDQSNDAHDSQLEGLSNGAHDLDLKAEVEQLRKMLNDSIAEKDRIAREAEEERAASTYELTRLTNQFKGLVDSWSLPNKDDGDLVENLHHHSEAVVRDLASGVSLHEVVTDVSKFLKEVLDERVQTESKIRELNDLIHMKSQEIDALNSKVSEFSMERENSAHFSVVQLEKENHMTEITNDILASLASAVPLENFSDESVTGKMLHVKNMIPVLAEKYNVFLSEVNQLRRSLTEVAPDHNMQDEMGVLVVARDTLAEFRTRELNVNQHLSFLSDENGKLSEELNKHKLMVENANAEITKLGAEIEQERTRYANTKEKLSLAVTKGKALVQQRDALKQSLSEKASELQRYQIELQEKSNSLEAVEQTKDLLGRSESLAASLQEALIQKNLILQKCEEILFKATGSEQFQSTDMIEKVKWLADETNALNETSLQLRRVADSLSSFDFPQPVQSNGPDAQVAWLLESFYLAKEDVRILHEQMGAAKEAANNEIGQLTTFLVGEAQDKSYLQEELEDLNHKYAVLAQKEHQASVDKDRIISMLLEASKINSHDQELVYQSQSDMTVLITKCVENIKEESSASLEAHSHQFESFEQMQSNLYIRDLELRLCGQILTEEMSDKAELNRLSNHSVKVTEELYVLKEEKESLEKNLEQYEDKVSLLREKLSMAVKKGKGLVQEREKLKGALDEKSAEIEKLKSDLHQQESLSNDHKLQIDKLSAEMHRIPQLEADLVAMKDQRDQLEADLVAMKDQRDQLETDLVAMNNQRDQLEQFSVERNNMLQKVIELLDGIVLPADLGFQDPIEKFKWISGYVRESQTAKMEAEQELGQVKDEASSLANKLLEVQKTIKSLEDALSTADNNISQLLEDKNELEAAKALVEKELEKAMKEASAKSVEFENVFVERKSIEDALSLAEKNVLVLKNEKEEALLGKDAAESELQKIKEEFSFHTNKLKMADETIQSLEDALVQAEKNISLFTEENNRVQVGRTDLENEINKLKGEADIQNSKLSDASMTIKSLEDALLDSGNKISDLVNEKKNAEEEIVVLTSKVDACMQELAGSQGRVETKVLELSTHLSRLQLLLRDEVLFSSLRKTFEGKFHSLKDMDLLLKEIWDYFSEVDTEVLPDSPTKDDSSFSIPSVSVVNDALNEEVANGEPNATDGDNITFHLGKIVDGFELRNKILAENIGCYSASMDDLIKAILRKLELTKSIALPVIELTESLKQKVRDAEVGRLAQENTIQSLERDLKVLLSAFKDATSELALTQNRLSELGSNFDLEKLKETSPQQLANFGEDAIVHHHLELDSSQSARTAEKLLLAARQSRHLTEQFKSVMEVMVGTNKDLQVKLEESNNTCGKVLEEKETHQERISHLETNLEELNGLCDEMKLKLEDYQAKEDYIKEKEAELLSLNAKASLNFQEAENLTLSASHMRSLFDKLKEIETLMGPDVGDAEAYDSPDVRRLFYVVDNFPRLQLQMDSLSREKKELQSSLEKQALQIESLKDEVEEHMRDEVDCAKMKNELLEFTIGLENIIHKLGSNNLVDYHKETPVTGFLPVLDKLIVAKVLESENLKAKTEELLADLHGTQKVVEDLSSKVKSLENSNQLKVAPLEINQERGIFEAASLPTQSEISEVQDVVPVSKNLASSSVASAAHVRTLRKGSADQLAINIDSESERLINDEEADQEKGHAFKSLNTSGLVPGQGKMIADRIDGIWVSSSRALMSHPRGRLSLIAYCLFLHIWLLGTIL</sequence>
<reference evidence="3" key="1">
    <citation type="journal article" date="2012" name="Nature">
        <title>The tomato genome sequence provides insights into fleshy fruit evolution.</title>
        <authorList>
            <consortium name="Tomato Genome Consortium"/>
        </authorList>
    </citation>
    <scope>NUCLEOTIDE SEQUENCE [LARGE SCALE GENOMIC DNA]</scope>
    <source>
        <strain evidence="3">cv. Heinz 1706</strain>
    </source>
</reference>
<dbReference type="FunCoup" id="A0A3Q7GHS5">
    <property type="interactions" value="1151"/>
</dbReference>
<evidence type="ECO:0000256" key="1">
    <source>
        <dbReference type="SAM" id="Coils"/>
    </source>
</evidence>
<feature type="coiled-coil region" evidence="1">
    <location>
        <begin position="359"/>
        <end position="449"/>
    </location>
</feature>